<dbReference type="InterPro" id="IPR056740">
    <property type="entry name" value="ILV_EDD_C"/>
</dbReference>
<reference evidence="8" key="2">
    <citation type="submission" date="2020-09" db="EMBL/GenBank/DDBJ databases">
        <authorList>
            <person name="Sun Q."/>
            <person name="Zhou Y."/>
        </authorList>
    </citation>
    <scope>NUCLEOTIDE SEQUENCE</scope>
    <source>
        <strain evidence="8">CGMCC 4.7430</strain>
    </source>
</reference>
<sequence>MRRAQWTALGLTPEDMEKPKIAIVNSSSDLASCFSHLDDIVGPLKQAIRAAGGIGFEVRTAAPSDAITSAGAAGQYILPSRDLIVGDIEVAAEGALLDGMVCLASCDKTTPAHLMAAGRLNIPTIVVACGYQPSGVFRGEHVDFEDVFLYAGHVASGRMTVADLAEMSSCAITGPGVCAGMGTANSMHIAAEALGMALPGSTPVLANGPRMWQTVAAAGQRIVELIDEDVRPRDILLPGAFRNAVTAMLAISGSVNTLKHLQAVAVEAGSDVDVYALFEELAPKVPLLTAVKPNGERRIDEFEAAGGTLALLRELGPMLDLDQPTVAGPTLGAAITAVAPVSSGVISPLDRPVASDVIRPLDRPLARHPGIVIVRGTLAPDGGVVKRTVTDDGVHRFSGPAKVYRSREEGIAGIRGGEVRPGQVLVLTGLGLRGSPGMGLTSAFVFALDGAGLGDQVAVVTDGQMSGLVNKGLVVAEVSPEGAVGGPLGLVRDGDVITVDVDTRTIDLDVPEAELAERRAALPALAAPTGCSWLSVYARTVSPLAQGATLSK</sequence>
<evidence type="ECO:0000259" key="7">
    <source>
        <dbReference type="Pfam" id="PF24877"/>
    </source>
</evidence>
<comment type="similarity">
    <text evidence="1">Belongs to the IlvD/Edd family.</text>
</comment>
<dbReference type="GO" id="GO:0016836">
    <property type="term" value="F:hydro-lyase activity"/>
    <property type="evidence" value="ECO:0007669"/>
    <property type="project" value="TreeGrafter"/>
</dbReference>
<dbReference type="PANTHER" id="PTHR43661:SF3">
    <property type="entry name" value="D-XYLONATE DEHYDRATASE YAGF-RELATED"/>
    <property type="match status" value="1"/>
</dbReference>
<dbReference type="InterPro" id="IPR037237">
    <property type="entry name" value="IlvD/EDD_N"/>
</dbReference>
<accession>A0A918AB11</accession>
<protein>
    <submittedName>
        <fullName evidence="8">Dihydroxy-acid dehydratase</fullName>
    </submittedName>
</protein>
<dbReference type="GO" id="GO:0005829">
    <property type="term" value="C:cytosol"/>
    <property type="evidence" value="ECO:0007669"/>
    <property type="project" value="TreeGrafter"/>
</dbReference>
<gene>
    <name evidence="8" type="ORF">GCM10012278_62290</name>
</gene>
<dbReference type="GO" id="GO:0051537">
    <property type="term" value="F:2 iron, 2 sulfur cluster binding"/>
    <property type="evidence" value="ECO:0007669"/>
    <property type="project" value="UniProtKB-KW"/>
</dbReference>
<dbReference type="InterPro" id="IPR020558">
    <property type="entry name" value="DiOHA_6PGluconate_deHydtase_CS"/>
</dbReference>
<dbReference type="Pfam" id="PF00920">
    <property type="entry name" value="ILVD_EDD_N"/>
    <property type="match status" value="1"/>
</dbReference>
<keyword evidence="5" id="KW-0028">Amino-acid biosynthesis</keyword>
<name>A0A918AB11_9ACTN</name>
<keyword evidence="2" id="KW-0408">Iron</keyword>
<proteinExistence type="inferred from homology"/>
<dbReference type="EMBL" id="BMNK01000013">
    <property type="protein sequence ID" value="GGP12854.1"/>
    <property type="molecule type" value="Genomic_DNA"/>
</dbReference>
<evidence type="ECO:0000259" key="6">
    <source>
        <dbReference type="Pfam" id="PF00920"/>
    </source>
</evidence>
<evidence type="ECO:0000313" key="9">
    <source>
        <dbReference type="Proteomes" id="UP000660745"/>
    </source>
</evidence>
<dbReference type="PROSITE" id="PS00886">
    <property type="entry name" value="ILVD_EDD_1"/>
    <property type="match status" value="1"/>
</dbReference>
<dbReference type="InterPro" id="IPR042096">
    <property type="entry name" value="Dihydro-acid_dehy_C"/>
</dbReference>
<keyword evidence="2" id="KW-0479">Metal-binding</keyword>
<dbReference type="SUPFAM" id="SSF143975">
    <property type="entry name" value="IlvD/EDD N-terminal domain-like"/>
    <property type="match status" value="1"/>
</dbReference>
<keyword evidence="4" id="KW-0456">Lyase</keyword>
<dbReference type="GO" id="GO:0009082">
    <property type="term" value="P:branched-chain amino acid biosynthetic process"/>
    <property type="evidence" value="ECO:0007669"/>
    <property type="project" value="UniProtKB-KW"/>
</dbReference>
<feature type="domain" description="Dihydroxy-acid/6-phosphogluconate dehydratase C-terminal" evidence="7">
    <location>
        <begin position="356"/>
        <end position="548"/>
    </location>
</feature>
<dbReference type="PANTHER" id="PTHR43661">
    <property type="entry name" value="D-XYLONATE DEHYDRATASE"/>
    <property type="match status" value="1"/>
</dbReference>
<evidence type="ECO:0000256" key="1">
    <source>
        <dbReference type="ARBA" id="ARBA00006486"/>
    </source>
</evidence>
<dbReference type="SUPFAM" id="SSF52016">
    <property type="entry name" value="LeuD/IlvD-like"/>
    <property type="match status" value="1"/>
</dbReference>
<dbReference type="Pfam" id="PF24877">
    <property type="entry name" value="ILV_EDD_C"/>
    <property type="match status" value="1"/>
</dbReference>
<organism evidence="8 9">
    <name type="scientific">Nonomuraea glycinis</name>
    <dbReference type="NCBI Taxonomy" id="2047744"/>
    <lineage>
        <taxon>Bacteria</taxon>
        <taxon>Bacillati</taxon>
        <taxon>Actinomycetota</taxon>
        <taxon>Actinomycetes</taxon>
        <taxon>Streptosporangiales</taxon>
        <taxon>Streptosporangiaceae</taxon>
        <taxon>Nonomuraea</taxon>
    </lineage>
</organism>
<dbReference type="Gene3D" id="3.50.30.80">
    <property type="entry name" value="IlvD/EDD C-terminal domain-like"/>
    <property type="match status" value="1"/>
</dbReference>
<keyword evidence="3" id="KW-0411">Iron-sulfur</keyword>
<comment type="caution">
    <text evidence="8">The sequence shown here is derived from an EMBL/GenBank/DDBJ whole genome shotgun (WGS) entry which is preliminary data.</text>
</comment>
<reference evidence="8" key="1">
    <citation type="journal article" date="2014" name="Int. J. Syst. Evol. Microbiol.">
        <title>Complete genome sequence of Corynebacterium casei LMG S-19264T (=DSM 44701T), isolated from a smear-ripened cheese.</title>
        <authorList>
            <consortium name="US DOE Joint Genome Institute (JGI-PGF)"/>
            <person name="Walter F."/>
            <person name="Albersmeier A."/>
            <person name="Kalinowski J."/>
            <person name="Ruckert C."/>
        </authorList>
    </citation>
    <scope>NUCLEOTIDE SEQUENCE</scope>
    <source>
        <strain evidence="8">CGMCC 4.7430</strain>
    </source>
</reference>
<keyword evidence="5" id="KW-0100">Branched-chain amino acid biosynthesis</keyword>
<evidence type="ECO:0000256" key="3">
    <source>
        <dbReference type="ARBA" id="ARBA00023014"/>
    </source>
</evidence>
<keyword evidence="2" id="KW-0001">2Fe-2S</keyword>
<dbReference type="AlphaFoldDB" id="A0A918AB11"/>
<feature type="domain" description="Dihydroxy-acid/6-phosphogluconate dehydratase N-terminal" evidence="6">
    <location>
        <begin position="18"/>
        <end position="332"/>
    </location>
</feature>
<dbReference type="InterPro" id="IPR000581">
    <property type="entry name" value="ILV_EDD_N"/>
</dbReference>
<evidence type="ECO:0000256" key="4">
    <source>
        <dbReference type="ARBA" id="ARBA00023239"/>
    </source>
</evidence>
<evidence type="ECO:0000313" key="8">
    <source>
        <dbReference type="EMBL" id="GGP12854.1"/>
    </source>
</evidence>
<keyword evidence="9" id="KW-1185">Reference proteome</keyword>
<evidence type="ECO:0000256" key="5">
    <source>
        <dbReference type="ARBA" id="ARBA00023304"/>
    </source>
</evidence>
<dbReference type="Proteomes" id="UP000660745">
    <property type="component" value="Unassembled WGS sequence"/>
</dbReference>
<evidence type="ECO:0000256" key="2">
    <source>
        <dbReference type="ARBA" id="ARBA00022714"/>
    </source>
</evidence>